<comment type="catalytic activity">
    <reaction evidence="1">
        <text>ATP + protein L-histidine = ADP + protein N-phospho-L-histidine.</text>
        <dbReference type="EC" id="2.7.13.3"/>
    </reaction>
</comment>
<dbReference type="GO" id="GO:0005886">
    <property type="term" value="C:plasma membrane"/>
    <property type="evidence" value="ECO:0007669"/>
    <property type="project" value="TreeGrafter"/>
</dbReference>
<dbReference type="InterPro" id="IPR003661">
    <property type="entry name" value="HisK_dim/P_dom"/>
</dbReference>
<keyword evidence="5" id="KW-0808">Transferase</keyword>
<dbReference type="InterPro" id="IPR003594">
    <property type="entry name" value="HATPase_dom"/>
</dbReference>
<dbReference type="InterPro" id="IPR036097">
    <property type="entry name" value="HisK_dim/P_sf"/>
</dbReference>
<name>A0AA41ZCA7_9SPHN</name>
<comment type="caution">
    <text evidence="14">The sequence shown here is derived from an EMBL/GenBank/DDBJ whole genome shotgun (WGS) entry which is preliminary data.</text>
</comment>
<evidence type="ECO:0000259" key="13">
    <source>
        <dbReference type="PROSITE" id="PS50885"/>
    </source>
</evidence>
<sequence>MRVPFGRLQSFTWQIIVTVALLQLVAAGLLLSFVQWQNREQLQAMQRDAVSHRLRDLSALQRLQGIQQLARTINAAIGEFTADEVIQLRVPGGQVIAGNIVDRPTIPTARTGLYRIITRRIGSATPERALITIAKFPSGEELLVGSVVEDDFRLISGFTQASIVALLLAIPLAFVAALLIARQISTRLRSVTVTASGVEQGDLSRRVPRDASDDAFDELAAGMNSMLDRINELVSELRLVTESLAHDLRSPLTRIRHRIEELQGTPLATGSPLLDAVEHDLALVLKTLAMMLQITRTEAGIGVDSKEATDIEALLRDIAEMYEPVAAENGFSIVIAAAPGLSVPAHKNLLRQALSNLLDNAIHYATGGSRIELYGIRDDTNVKIGVRDDGPGVASHQYERIKRRFVRLDTARSTSRSGLGLALVDAIARLHSGELILGNAAPGLIASVVVPAPPSLGRG</sequence>
<evidence type="ECO:0000256" key="11">
    <source>
        <dbReference type="SAM" id="Phobius"/>
    </source>
</evidence>
<dbReference type="Gene3D" id="3.30.565.10">
    <property type="entry name" value="Histidine kinase-like ATPase, C-terminal domain"/>
    <property type="match status" value="1"/>
</dbReference>
<dbReference type="SUPFAM" id="SSF55874">
    <property type="entry name" value="ATPase domain of HSP90 chaperone/DNA topoisomerase II/histidine kinase"/>
    <property type="match status" value="1"/>
</dbReference>
<evidence type="ECO:0000256" key="1">
    <source>
        <dbReference type="ARBA" id="ARBA00000085"/>
    </source>
</evidence>
<evidence type="ECO:0000313" key="15">
    <source>
        <dbReference type="Proteomes" id="UP001165565"/>
    </source>
</evidence>
<feature type="domain" description="Histidine kinase" evidence="12">
    <location>
        <begin position="243"/>
        <end position="454"/>
    </location>
</feature>
<dbReference type="PROSITE" id="PS50885">
    <property type="entry name" value="HAMP"/>
    <property type="match status" value="1"/>
</dbReference>
<dbReference type="PANTHER" id="PTHR45436">
    <property type="entry name" value="SENSOR HISTIDINE KINASE YKOH"/>
    <property type="match status" value="1"/>
</dbReference>
<evidence type="ECO:0000256" key="8">
    <source>
        <dbReference type="ARBA" id="ARBA00022989"/>
    </source>
</evidence>
<keyword evidence="9" id="KW-0902">Two-component regulatory system</keyword>
<keyword evidence="6 11" id="KW-0812">Transmembrane</keyword>
<dbReference type="Pfam" id="PF02518">
    <property type="entry name" value="HATPase_c"/>
    <property type="match status" value="1"/>
</dbReference>
<evidence type="ECO:0000313" key="14">
    <source>
        <dbReference type="EMBL" id="MCW6536712.1"/>
    </source>
</evidence>
<evidence type="ECO:0000256" key="9">
    <source>
        <dbReference type="ARBA" id="ARBA00023012"/>
    </source>
</evidence>
<evidence type="ECO:0000256" key="7">
    <source>
        <dbReference type="ARBA" id="ARBA00022777"/>
    </source>
</evidence>
<evidence type="ECO:0000256" key="3">
    <source>
        <dbReference type="ARBA" id="ARBA00012438"/>
    </source>
</evidence>
<dbReference type="SMART" id="SM00387">
    <property type="entry name" value="HATPase_c"/>
    <property type="match status" value="1"/>
</dbReference>
<dbReference type="RefSeq" id="WP_265270392.1">
    <property type="nucleotide sequence ID" value="NZ_JANFAV010000015.1"/>
</dbReference>
<dbReference type="GO" id="GO:0000155">
    <property type="term" value="F:phosphorelay sensor kinase activity"/>
    <property type="evidence" value="ECO:0007669"/>
    <property type="project" value="InterPro"/>
</dbReference>
<reference evidence="14" key="1">
    <citation type="submission" date="2022-06" db="EMBL/GenBank/DDBJ databases">
        <title>Sphingomonas sp. nov. isolated from rhizosphere soil of tomato.</title>
        <authorList>
            <person name="Dong H."/>
            <person name="Gao R."/>
        </authorList>
    </citation>
    <scope>NUCLEOTIDE SEQUENCE</scope>
    <source>
        <strain evidence="14">MMSM24</strain>
    </source>
</reference>
<evidence type="ECO:0000256" key="5">
    <source>
        <dbReference type="ARBA" id="ARBA00022679"/>
    </source>
</evidence>
<keyword evidence="10 11" id="KW-0472">Membrane</keyword>
<dbReference type="Gene3D" id="6.10.340.10">
    <property type="match status" value="1"/>
</dbReference>
<dbReference type="EC" id="2.7.13.3" evidence="3"/>
<organism evidence="14 15">
    <name type="scientific">Sphingomonas lycopersici</name>
    <dbReference type="NCBI Taxonomy" id="2951807"/>
    <lineage>
        <taxon>Bacteria</taxon>
        <taxon>Pseudomonadati</taxon>
        <taxon>Pseudomonadota</taxon>
        <taxon>Alphaproteobacteria</taxon>
        <taxon>Sphingomonadales</taxon>
        <taxon>Sphingomonadaceae</taxon>
        <taxon>Sphingomonas</taxon>
    </lineage>
</organism>
<dbReference type="CDD" id="cd06225">
    <property type="entry name" value="HAMP"/>
    <property type="match status" value="1"/>
</dbReference>
<keyword evidence="15" id="KW-1185">Reference proteome</keyword>
<dbReference type="InterPro" id="IPR036890">
    <property type="entry name" value="HATPase_C_sf"/>
</dbReference>
<comment type="subcellular location">
    <subcellularLocation>
        <location evidence="2">Membrane</location>
    </subcellularLocation>
</comment>
<keyword evidence="8 11" id="KW-1133">Transmembrane helix</keyword>
<dbReference type="InterPro" id="IPR005467">
    <property type="entry name" value="His_kinase_dom"/>
</dbReference>
<keyword evidence="4" id="KW-0597">Phosphoprotein</keyword>
<dbReference type="PANTHER" id="PTHR45436:SF8">
    <property type="entry name" value="HISTIDINE KINASE"/>
    <property type="match status" value="1"/>
</dbReference>
<dbReference type="SUPFAM" id="SSF158472">
    <property type="entry name" value="HAMP domain-like"/>
    <property type="match status" value="1"/>
</dbReference>
<feature type="transmembrane region" description="Helical" evidence="11">
    <location>
        <begin position="12"/>
        <end position="34"/>
    </location>
</feature>
<dbReference type="SMART" id="SM00304">
    <property type="entry name" value="HAMP"/>
    <property type="match status" value="1"/>
</dbReference>
<dbReference type="Pfam" id="PF00672">
    <property type="entry name" value="HAMP"/>
    <property type="match status" value="1"/>
</dbReference>
<evidence type="ECO:0000256" key="6">
    <source>
        <dbReference type="ARBA" id="ARBA00022692"/>
    </source>
</evidence>
<proteinExistence type="predicted"/>
<dbReference type="PROSITE" id="PS50109">
    <property type="entry name" value="HIS_KIN"/>
    <property type="match status" value="1"/>
</dbReference>
<dbReference type="SMART" id="SM00388">
    <property type="entry name" value="HisKA"/>
    <property type="match status" value="1"/>
</dbReference>
<feature type="transmembrane region" description="Helical" evidence="11">
    <location>
        <begin position="163"/>
        <end position="181"/>
    </location>
</feature>
<dbReference type="InterPro" id="IPR003660">
    <property type="entry name" value="HAMP_dom"/>
</dbReference>
<dbReference type="AlphaFoldDB" id="A0AA41ZCA7"/>
<evidence type="ECO:0000256" key="10">
    <source>
        <dbReference type="ARBA" id="ARBA00023136"/>
    </source>
</evidence>
<accession>A0AA41ZCA7</accession>
<dbReference type="PRINTS" id="PR00344">
    <property type="entry name" value="BCTRLSENSOR"/>
</dbReference>
<dbReference type="InterPro" id="IPR004358">
    <property type="entry name" value="Sig_transdc_His_kin-like_C"/>
</dbReference>
<evidence type="ECO:0000256" key="4">
    <source>
        <dbReference type="ARBA" id="ARBA00022553"/>
    </source>
</evidence>
<evidence type="ECO:0000256" key="2">
    <source>
        <dbReference type="ARBA" id="ARBA00004370"/>
    </source>
</evidence>
<evidence type="ECO:0000259" key="12">
    <source>
        <dbReference type="PROSITE" id="PS50109"/>
    </source>
</evidence>
<dbReference type="SUPFAM" id="SSF47384">
    <property type="entry name" value="Homodimeric domain of signal transducing histidine kinase"/>
    <property type="match status" value="1"/>
</dbReference>
<dbReference type="EMBL" id="JANFAV010000015">
    <property type="protein sequence ID" value="MCW6536712.1"/>
    <property type="molecule type" value="Genomic_DNA"/>
</dbReference>
<protein>
    <recommendedName>
        <fullName evidence="3">histidine kinase</fullName>
        <ecNumber evidence="3">2.7.13.3</ecNumber>
    </recommendedName>
</protein>
<dbReference type="InterPro" id="IPR050428">
    <property type="entry name" value="TCS_sensor_his_kinase"/>
</dbReference>
<gene>
    <name evidence="14" type="ORF">NEE01_18185</name>
</gene>
<feature type="domain" description="HAMP" evidence="13">
    <location>
        <begin position="182"/>
        <end position="235"/>
    </location>
</feature>
<dbReference type="CDD" id="cd00075">
    <property type="entry name" value="HATPase"/>
    <property type="match status" value="1"/>
</dbReference>
<dbReference type="Proteomes" id="UP001165565">
    <property type="component" value="Unassembled WGS sequence"/>
</dbReference>
<keyword evidence="7 14" id="KW-0418">Kinase</keyword>